<reference evidence="7 8" key="1">
    <citation type="submission" date="2021-01" db="EMBL/GenBank/DDBJ databases">
        <title>Draft genomes of Rhodovulum sulfidophilum.</title>
        <authorList>
            <person name="Guzman M.S."/>
        </authorList>
    </citation>
    <scope>NUCLEOTIDE SEQUENCE [LARGE SCALE GENOMIC DNA]</scope>
    <source>
        <strain evidence="7 8">AB35</strain>
    </source>
</reference>
<gene>
    <name evidence="7" type="ORF">JMM60_15625</name>
</gene>
<evidence type="ECO:0000256" key="2">
    <source>
        <dbReference type="ARBA" id="ARBA00001974"/>
    </source>
</evidence>
<feature type="region of interest" description="Disordered" evidence="5">
    <location>
        <begin position="375"/>
        <end position="409"/>
    </location>
</feature>
<dbReference type="EMBL" id="JAESJJ010000023">
    <property type="protein sequence ID" value="MBL3610203.1"/>
    <property type="molecule type" value="Genomic_DNA"/>
</dbReference>
<dbReference type="PANTHER" id="PTHR11455">
    <property type="entry name" value="CRYPTOCHROME"/>
    <property type="match status" value="1"/>
</dbReference>
<feature type="domain" description="Photolyase/cryptochrome alpha/beta" evidence="6">
    <location>
        <begin position="2"/>
        <end position="132"/>
    </location>
</feature>
<keyword evidence="3" id="KW-0285">Flavoprotein</keyword>
<dbReference type="Pfam" id="PF00875">
    <property type="entry name" value="DNA_photolyase"/>
    <property type="match status" value="1"/>
</dbReference>
<comment type="cofactor">
    <cofactor evidence="1">
        <name>(6R)-5,10-methylene-5,6,7,8-tetrahydrofolate</name>
        <dbReference type="ChEBI" id="CHEBI:15636"/>
    </cofactor>
</comment>
<dbReference type="RefSeq" id="WP_202249890.1">
    <property type="nucleotide sequence ID" value="NZ_JAESJJ010000023.1"/>
</dbReference>
<evidence type="ECO:0000313" key="8">
    <source>
        <dbReference type="Proteomes" id="UP000604473"/>
    </source>
</evidence>
<organism evidence="7 8">
    <name type="scientific">Rhodovulum sulfidophilum</name>
    <name type="common">Rhodobacter sulfidophilus</name>
    <dbReference type="NCBI Taxonomy" id="35806"/>
    <lineage>
        <taxon>Bacteria</taxon>
        <taxon>Pseudomonadati</taxon>
        <taxon>Pseudomonadota</taxon>
        <taxon>Alphaproteobacteria</taxon>
        <taxon>Rhodobacterales</taxon>
        <taxon>Paracoccaceae</taxon>
        <taxon>Rhodovulum</taxon>
    </lineage>
</organism>
<dbReference type="Pfam" id="PF03441">
    <property type="entry name" value="FAD_binding_7"/>
    <property type="match status" value="1"/>
</dbReference>
<dbReference type="PANTHER" id="PTHR11455:SF9">
    <property type="entry name" value="CRYPTOCHROME CIRCADIAN CLOCK 5 ISOFORM X1"/>
    <property type="match status" value="1"/>
</dbReference>
<dbReference type="InterPro" id="IPR002081">
    <property type="entry name" value="Cryptochrome/DNA_photolyase_1"/>
</dbReference>
<dbReference type="InterPro" id="IPR014729">
    <property type="entry name" value="Rossmann-like_a/b/a_fold"/>
</dbReference>
<dbReference type="SUPFAM" id="SSF52425">
    <property type="entry name" value="Cryptochrome/photolyase, N-terminal domain"/>
    <property type="match status" value="1"/>
</dbReference>
<feature type="compositionally biased region" description="Low complexity" evidence="5">
    <location>
        <begin position="387"/>
        <end position="397"/>
    </location>
</feature>
<comment type="cofactor">
    <cofactor evidence="2">
        <name>FAD</name>
        <dbReference type="ChEBI" id="CHEBI:57692"/>
    </cofactor>
</comment>
<dbReference type="SUPFAM" id="SSF48173">
    <property type="entry name" value="Cryptochrome/photolyase FAD-binding domain"/>
    <property type="match status" value="1"/>
</dbReference>
<protein>
    <submittedName>
        <fullName evidence="7">Deoxyribodipyrimidine photo-lyase</fullName>
    </submittedName>
</protein>
<evidence type="ECO:0000256" key="1">
    <source>
        <dbReference type="ARBA" id="ARBA00001932"/>
    </source>
</evidence>
<name>A0ABS1RVS7_RHOSU</name>
<evidence type="ECO:0000259" key="6">
    <source>
        <dbReference type="PROSITE" id="PS51645"/>
    </source>
</evidence>
<proteinExistence type="predicted"/>
<dbReference type="InterPro" id="IPR006050">
    <property type="entry name" value="DNA_photolyase_N"/>
</dbReference>
<accession>A0ABS1RVS7</accession>
<dbReference type="InterPro" id="IPR036134">
    <property type="entry name" value="Crypto/Photolyase_FAD-like_sf"/>
</dbReference>
<keyword evidence="8" id="KW-1185">Reference proteome</keyword>
<comment type="caution">
    <text evidence="7">The sequence shown here is derived from an EMBL/GenBank/DDBJ whole genome shotgun (WGS) entry which is preliminary data.</text>
</comment>
<dbReference type="InterPro" id="IPR036155">
    <property type="entry name" value="Crypto/Photolyase_N_sf"/>
</dbReference>
<evidence type="ECO:0000313" key="7">
    <source>
        <dbReference type="EMBL" id="MBL3610203.1"/>
    </source>
</evidence>
<dbReference type="Gene3D" id="1.10.579.10">
    <property type="entry name" value="DNA Cyclobutane Dipyrimidine Photolyase, subunit A, domain 3"/>
    <property type="match status" value="1"/>
</dbReference>
<evidence type="ECO:0000256" key="4">
    <source>
        <dbReference type="ARBA" id="ARBA00022827"/>
    </source>
</evidence>
<dbReference type="PROSITE" id="PS51645">
    <property type="entry name" value="PHR_CRY_ALPHA_BETA"/>
    <property type="match status" value="1"/>
</dbReference>
<dbReference type="Proteomes" id="UP000604473">
    <property type="component" value="Unassembled WGS sequence"/>
</dbReference>
<dbReference type="Gene3D" id="3.40.50.620">
    <property type="entry name" value="HUPs"/>
    <property type="match status" value="1"/>
</dbReference>
<dbReference type="InterPro" id="IPR005101">
    <property type="entry name" value="Cryptochr/Photolyase_FAD-bd"/>
</dbReference>
<evidence type="ECO:0000256" key="5">
    <source>
        <dbReference type="SAM" id="MobiDB-lite"/>
    </source>
</evidence>
<sequence length="409" mass="42731">MGVTILSFGRDLRGQDHPALARAGQEAGAEGGAVLPVFIVDPAVWSAPEASARQWRVVAEGLASLSAALAARGAALQVEIGPPAEVLDRLAARWPVVRGLALGAQPPFEAWARRRGLSWRPVAAPRRPAPPLGELTAPPGLEPGPIPEARDLGLGFDPCPGRPRGGRSEAERALAAALAGGDPDAALSAHLAWGALSAGEAARAARLAPEEPGARRLVSWLARRTRFQRVPAADPAPVAAPPDPAADARLAAWARGETGLPAVDAAMRALIHDGMLDAGRRGLLAAVGCGQLGLDPGACCRVLARLSADHDPRLHGAQFRAAAARRVDPLRWGRAADPEGVFLRRWLPELADLPPDALHAPWTCPAAARRLGRRYPHPLVAPGPGRPAGSRSASPASRRQDSRQLAFDL</sequence>
<evidence type="ECO:0000256" key="3">
    <source>
        <dbReference type="ARBA" id="ARBA00022630"/>
    </source>
</evidence>
<keyword evidence="4" id="KW-0274">FAD</keyword>